<sequence>MLAESELTWEQPEPFAFVVTLPGEHKLATPCAFVVGPHTVSINAFVARKPDENHEEVYRRILQQNPRLSGIAFALDRLGDIYLVGRVPTSGLTAELVDALMGSVAVAADGMFDRILATGFESSIRKEWQWRQAQGEPTDNLEPFRHLLHLEAEEGPDQA</sequence>
<dbReference type="InterPro" id="IPR019660">
    <property type="entry name" value="Put_sensory_transdc_reg_YbjN"/>
</dbReference>
<gene>
    <name evidence="1" type="ORF">UFOPK1939_01032</name>
</gene>
<accession>A0A6J6IT48</accession>
<protein>
    <submittedName>
        <fullName evidence="1">Unannotated protein</fullName>
    </submittedName>
</protein>
<dbReference type="SUPFAM" id="SSF69635">
    <property type="entry name" value="Type III secretory system chaperone-like"/>
    <property type="match status" value="1"/>
</dbReference>
<dbReference type="Gene3D" id="3.30.1460.10">
    <property type="match status" value="1"/>
</dbReference>
<dbReference type="AlphaFoldDB" id="A0A6J6IT48"/>
<organism evidence="1">
    <name type="scientific">freshwater metagenome</name>
    <dbReference type="NCBI Taxonomy" id="449393"/>
    <lineage>
        <taxon>unclassified sequences</taxon>
        <taxon>metagenomes</taxon>
        <taxon>ecological metagenomes</taxon>
    </lineage>
</organism>
<reference evidence="1" key="1">
    <citation type="submission" date="2020-05" db="EMBL/GenBank/DDBJ databases">
        <authorList>
            <person name="Chiriac C."/>
            <person name="Salcher M."/>
            <person name="Ghai R."/>
            <person name="Kavagutti S V."/>
        </authorList>
    </citation>
    <scope>NUCLEOTIDE SEQUENCE</scope>
</reference>
<name>A0A6J6IT48_9ZZZZ</name>
<evidence type="ECO:0000313" key="1">
    <source>
        <dbReference type="EMBL" id="CAB4627666.1"/>
    </source>
</evidence>
<proteinExistence type="predicted"/>
<dbReference type="EMBL" id="CAEZVF010000180">
    <property type="protein sequence ID" value="CAB4627666.1"/>
    <property type="molecule type" value="Genomic_DNA"/>
</dbReference>
<dbReference type="Pfam" id="PF10722">
    <property type="entry name" value="YbjN"/>
    <property type="match status" value="1"/>
</dbReference>